<evidence type="ECO:0000256" key="8">
    <source>
        <dbReference type="ARBA" id="ARBA00022691"/>
    </source>
</evidence>
<dbReference type="EC" id="2.1.1.77" evidence="3 9"/>
<dbReference type="GO" id="GO:0030091">
    <property type="term" value="P:protein repair"/>
    <property type="evidence" value="ECO:0007669"/>
    <property type="project" value="UniProtKB-UniRule"/>
</dbReference>
<evidence type="ECO:0000256" key="7">
    <source>
        <dbReference type="ARBA" id="ARBA00022679"/>
    </source>
</evidence>
<evidence type="ECO:0000313" key="10">
    <source>
        <dbReference type="EMBL" id="OHA63896.1"/>
    </source>
</evidence>
<comment type="caution">
    <text evidence="10">The sequence shown here is derived from an EMBL/GenBank/DDBJ whole genome shotgun (WGS) entry which is preliminary data.</text>
</comment>
<dbReference type="GO" id="GO:0005737">
    <property type="term" value="C:cytoplasm"/>
    <property type="evidence" value="ECO:0007669"/>
    <property type="project" value="UniProtKB-SubCell"/>
</dbReference>
<evidence type="ECO:0000313" key="11">
    <source>
        <dbReference type="Proteomes" id="UP000178170"/>
    </source>
</evidence>
<evidence type="ECO:0000256" key="4">
    <source>
        <dbReference type="ARBA" id="ARBA00013346"/>
    </source>
</evidence>
<dbReference type="CDD" id="cd02440">
    <property type="entry name" value="AdoMet_MTases"/>
    <property type="match status" value="1"/>
</dbReference>
<dbReference type="Pfam" id="PF01135">
    <property type="entry name" value="PCMT"/>
    <property type="match status" value="1"/>
</dbReference>
<dbReference type="SUPFAM" id="SSF53335">
    <property type="entry name" value="S-adenosyl-L-methionine-dependent methyltransferases"/>
    <property type="match status" value="1"/>
</dbReference>
<evidence type="ECO:0000256" key="3">
    <source>
        <dbReference type="ARBA" id="ARBA00011890"/>
    </source>
</evidence>
<dbReference type="Proteomes" id="UP000178170">
    <property type="component" value="Unassembled WGS sequence"/>
</dbReference>
<proteinExistence type="inferred from homology"/>
<reference evidence="10 11" key="1">
    <citation type="journal article" date="2016" name="Nat. Commun.">
        <title>Thousands of microbial genomes shed light on interconnected biogeochemical processes in an aquifer system.</title>
        <authorList>
            <person name="Anantharaman K."/>
            <person name="Brown C.T."/>
            <person name="Hug L.A."/>
            <person name="Sharon I."/>
            <person name="Castelle C.J."/>
            <person name="Probst A.J."/>
            <person name="Thomas B.C."/>
            <person name="Singh A."/>
            <person name="Wilkins M.J."/>
            <person name="Karaoz U."/>
            <person name="Brodie E.L."/>
            <person name="Williams K.H."/>
            <person name="Hubbard S.S."/>
            <person name="Banfield J.F."/>
        </authorList>
    </citation>
    <scope>NUCLEOTIDE SEQUENCE [LARGE SCALE GENOMIC DNA]</scope>
</reference>
<sequence length="201" mass="22074">MDKLIQHLTSLGVLKEPNIIAAFGAIDRKDFVLPDYREAAYEDYPLPIGSGQTISQPYTVAFMLELLQPKSGEKILDVGSGSGWTTALLAHIAGSKGHVYGTEIIPELVTFGQRNLAKYRLPQAQIVQAAKKLGMTQEAPFDRILASATASSLPKELVQQLKVGGILVIPVREDILRVRKISETKTDIQKFPGFMFVPLIE</sequence>
<keyword evidence="8" id="KW-0949">S-adenosyl-L-methionine</keyword>
<dbReference type="PANTHER" id="PTHR11579">
    <property type="entry name" value="PROTEIN-L-ISOASPARTATE O-METHYLTRANSFERASE"/>
    <property type="match status" value="1"/>
</dbReference>
<evidence type="ECO:0000256" key="5">
    <source>
        <dbReference type="ARBA" id="ARBA00022490"/>
    </source>
</evidence>
<gene>
    <name evidence="10" type="ORF">A2843_01115</name>
</gene>
<dbReference type="AlphaFoldDB" id="A0A1G2QTL6"/>
<keyword evidence="6 10" id="KW-0489">Methyltransferase</keyword>
<dbReference type="Gene3D" id="3.40.50.150">
    <property type="entry name" value="Vaccinia Virus protein VP39"/>
    <property type="match status" value="1"/>
</dbReference>
<name>A0A1G2QTL6_9BACT</name>
<dbReference type="EMBL" id="MHTS01000024">
    <property type="protein sequence ID" value="OHA63896.1"/>
    <property type="molecule type" value="Genomic_DNA"/>
</dbReference>
<dbReference type="GO" id="GO:0032259">
    <property type="term" value="P:methylation"/>
    <property type="evidence" value="ECO:0007669"/>
    <property type="project" value="UniProtKB-KW"/>
</dbReference>
<keyword evidence="7 10" id="KW-0808">Transferase</keyword>
<dbReference type="PANTHER" id="PTHR11579:SF0">
    <property type="entry name" value="PROTEIN-L-ISOASPARTATE(D-ASPARTATE) O-METHYLTRANSFERASE"/>
    <property type="match status" value="1"/>
</dbReference>
<dbReference type="NCBIfam" id="TIGR00080">
    <property type="entry name" value="pimt"/>
    <property type="match status" value="1"/>
</dbReference>
<accession>A0A1G2QTL6</accession>
<evidence type="ECO:0000256" key="1">
    <source>
        <dbReference type="ARBA" id="ARBA00004496"/>
    </source>
</evidence>
<organism evidence="10 11">
    <name type="scientific">Candidatus Wildermuthbacteria bacterium RIFCSPHIGHO2_01_FULL_48_27b</name>
    <dbReference type="NCBI Taxonomy" id="1802447"/>
    <lineage>
        <taxon>Bacteria</taxon>
        <taxon>Candidatus Wildermuthiibacteriota</taxon>
    </lineage>
</organism>
<evidence type="ECO:0000256" key="6">
    <source>
        <dbReference type="ARBA" id="ARBA00022603"/>
    </source>
</evidence>
<protein>
    <recommendedName>
        <fullName evidence="4 9">Protein-L-isoaspartate O-methyltransferase</fullName>
        <ecNumber evidence="3 9">2.1.1.77</ecNumber>
    </recommendedName>
</protein>
<comment type="subcellular location">
    <subcellularLocation>
        <location evidence="1">Cytoplasm</location>
    </subcellularLocation>
</comment>
<evidence type="ECO:0000256" key="9">
    <source>
        <dbReference type="NCBIfam" id="TIGR00080"/>
    </source>
</evidence>
<dbReference type="GO" id="GO:0004719">
    <property type="term" value="F:protein-L-isoaspartate (D-aspartate) O-methyltransferase activity"/>
    <property type="evidence" value="ECO:0007669"/>
    <property type="project" value="UniProtKB-UniRule"/>
</dbReference>
<dbReference type="InterPro" id="IPR000682">
    <property type="entry name" value="PCMT"/>
</dbReference>
<comment type="similarity">
    <text evidence="2">Belongs to the methyltransferase superfamily. L-isoaspartyl/D-aspartyl protein methyltransferase family.</text>
</comment>
<keyword evidence="5" id="KW-0963">Cytoplasm</keyword>
<evidence type="ECO:0000256" key="2">
    <source>
        <dbReference type="ARBA" id="ARBA00005369"/>
    </source>
</evidence>
<dbReference type="InterPro" id="IPR029063">
    <property type="entry name" value="SAM-dependent_MTases_sf"/>
</dbReference>